<dbReference type="EMBL" id="JBHUMM010000023">
    <property type="protein sequence ID" value="MFD2671977.1"/>
    <property type="molecule type" value="Genomic_DNA"/>
</dbReference>
<dbReference type="SUPFAM" id="SSF53335">
    <property type="entry name" value="S-adenosyl-L-methionine-dependent methyltransferases"/>
    <property type="match status" value="1"/>
</dbReference>
<evidence type="ECO:0000313" key="2">
    <source>
        <dbReference type="EMBL" id="MFD2671977.1"/>
    </source>
</evidence>
<evidence type="ECO:0000259" key="1">
    <source>
        <dbReference type="Pfam" id="PF05050"/>
    </source>
</evidence>
<keyword evidence="3" id="KW-1185">Reference proteome</keyword>
<sequence>MKRLLRVVKEHQVIMFGTGRAATRVVQYLSPQIKYSVDNNQAVWNTIFQGRQVYPPSCLMNENKENISILVASSYYNEIAIQLLDMGYQENVHFWDAFKMVEQLEQLEAGLDPALTSAMDRLNKYKFSINTVIDVGASDGSWSTMAMKYYEKAAYCLIEAYDEHEHALKRLQQHYPEQLQYMIAAAGNHTGSAHLLLTKDKYGGAVVDRASEHSKKVPMVMIDEAIQTFGCKPPYLLKLDTHGFEVPILEGATNMLRDTSVVIMEAYTNRIQQGRNFYEMCTYMEQLGFKCVDICAPLYDHGGRLLLQVDLFFIKKELLSVKEELK</sequence>
<dbReference type="InterPro" id="IPR053188">
    <property type="entry name" value="FkbM_Methyltransferase"/>
</dbReference>
<accession>A0ABW5RAI0</accession>
<dbReference type="GO" id="GO:0032259">
    <property type="term" value="P:methylation"/>
    <property type="evidence" value="ECO:0007669"/>
    <property type="project" value="UniProtKB-KW"/>
</dbReference>
<dbReference type="RefSeq" id="WP_379929454.1">
    <property type="nucleotide sequence ID" value="NZ_JBHUMM010000023.1"/>
</dbReference>
<dbReference type="InterPro" id="IPR006342">
    <property type="entry name" value="FkbM_mtfrase"/>
</dbReference>
<organism evidence="2 3">
    <name type="scientific">Marinicrinis sediminis</name>
    <dbReference type="NCBI Taxonomy" id="1652465"/>
    <lineage>
        <taxon>Bacteria</taxon>
        <taxon>Bacillati</taxon>
        <taxon>Bacillota</taxon>
        <taxon>Bacilli</taxon>
        <taxon>Bacillales</taxon>
        <taxon>Paenibacillaceae</taxon>
    </lineage>
</organism>
<feature type="domain" description="Methyltransferase FkbM" evidence="1">
    <location>
        <begin position="134"/>
        <end position="290"/>
    </location>
</feature>
<dbReference type="Gene3D" id="3.40.50.720">
    <property type="entry name" value="NAD(P)-binding Rossmann-like Domain"/>
    <property type="match status" value="1"/>
</dbReference>
<dbReference type="GO" id="GO:0008168">
    <property type="term" value="F:methyltransferase activity"/>
    <property type="evidence" value="ECO:0007669"/>
    <property type="project" value="UniProtKB-KW"/>
</dbReference>
<reference evidence="3" key="1">
    <citation type="journal article" date="2019" name="Int. J. Syst. Evol. Microbiol.">
        <title>The Global Catalogue of Microorganisms (GCM) 10K type strain sequencing project: providing services to taxonomists for standard genome sequencing and annotation.</title>
        <authorList>
            <consortium name="The Broad Institute Genomics Platform"/>
            <consortium name="The Broad Institute Genome Sequencing Center for Infectious Disease"/>
            <person name="Wu L."/>
            <person name="Ma J."/>
        </authorList>
    </citation>
    <scope>NUCLEOTIDE SEQUENCE [LARGE SCALE GENOMIC DNA]</scope>
    <source>
        <strain evidence="3">KCTC 33676</strain>
    </source>
</reference>
<dbReference type="InterPro" id="IPR029063">
    <property type="entry name" value="SAM-dependent_MTases_sf"/>
</dbReference>
<dbReference type="NCBIfam" id="TIGR01444">
    <property type="entry name" value="fkbM_fam"/>
    <property type="match status" value="1"/>
</dbReference>
<dbReference type="PANTHER" id="PTHR36973:SF4">
    <property type="entry name" value="NODULATION PROTEIN"/>
    <property type="match status" value="1"/>
</dbReference>
<gene>
    <name evidence="2" type="ORF">ACFSUC_10210</name>
</gene>
<dbReference type="PANTHER" id="PTHR36973">
    <property type="entry name" value="SLL1456 PROTEIN-RELATED"/>
    <property type="match status" value="1"/>
</dbReference>
<keyword evidence="2" id="KW-0808">Transferase</keyword>
<dbReference type="Proteomes" id="UP001597497">
    <property type="component" value="Unassembled WGS sequence"/>
</dbReference>
<dbReference type="Gene3D" id="3.40.50.150">
    <property type="entry name" value="Vaccinia Virus protein VP39"/>
    <property type="match status" value="1"/>
</dbReference>
<name>A0ABW5RAI0_9BACL</name>
<dbReference type="Pfam" id="PF05050">
    <property type="entry name" value="Methyltransf_21"/>
    <property type="match status" value="1"/>
</dbReference>
<keyword evidence="2" id="KW-0489">Methyltransferase</keyword>
<comment type="caution">
    <text evidence="2">The sequence shown here is derived from an EMBL/GenBank/DDBJ whole genome shotgun (WGS) entry which is preliminary data.</text>
</comment>
<proteinExistence type="predicted"/>
<evidence type="ECO:0000313" key="3">
    <source>
        <dbReference type="Proteomes" id="UP001597497"/>
    </source>
</evidence>
<protein>
    <submittedName>
        <fullName evidence="2">FkbM family methyltransferase</fullName>
    </submittedName>
</protein>